<reference evidence="2" key="2">
    <citation type="submission" date="2022-05" db="EMBL/GenBank/DDBJ databases">
        <authorList>
            <person name="Kim J.-S."/>
            <person name="Lee K."/>
            <person name="Suh M."/>
            <person name="Eom M."/>
            <person name="Kim J.-S."/>
            <person name="Kim D.-S."/>
            <person name="Ko S.-H."/>
            <person name="Shin Y."/>
            <person name="Lee J.-S."/>
        </authorList>
    </citation>
    <scope>NUCLEOTIDE SEQUENCE</scope>
    <source>
        <strain evidence="2">N237</strain>
    </source>
</reference>
<organism evidence="2 3">
    <name type="scientific">Jatrophihabitans telluris</name>
    <dbReference type="NCBI Taxonomy" id="2038343"/>
    <lineage>
        <taxon>Bacteria</taxon>
        <taxon>Bacillati</taxon>
        <taxon>Actinomycetota</taxon>
        <taxon>Actinomycetes</taxon>
        <taxon>Jatrophihabitantales</taxon>
        <taxon>Jatrophihabitantaceae</taxon>
        <taxon>Jatrophihabitans</taxon>
    </lineage>
</organism>
<reference evidence="2" key="1">
    <citation type="journal article" date="2018" name="Int. J. Syst. Evol. Microbiol.">
        <title>Jatrophihabitans telluris sp. nov., isolated from sediment soil of lava forest wetlands and the emended description of the genus Jatrophihabitans.</title>
        <authorList>
            <person name="Lee K.C."/>
            <person name="Suh M.K."/>
            <person name="Eom M.K."/>
            <person name="Kim K.K."/>
            <person name="Kim J.S."/>
            <person name="Kim D.S."/>
            <person name="Ko S.H."/>
            <person name="Shin Y.K."/>
            <person name="Lee J.S."/>
        </authorList>
    </citation>
    <scope>NUCLEOTIDE SEQUENCE</scope>
    <source>
        <strain evidence="2">N237</strain>
    </source>
</reference>
<keyword evidence="1" id="KW-0175">Coiled coil</keyword>
<gene>
    <name evidence="2" type="ORF">M6D93_08210</name>
</gene>
<evidence type="ECO:0000256" key="1">
    <source>
        <dbReference type="SAM" id="Coils"/>
    </source>
</evidence>
<protein>
    <submittedName>
        <fullName evidence="2">Uncharacterized protein</fullName>
    </submittedName>
</protein>
<feature type="coiled-coil region" evidence="1">
    <location>
        <begin position="14"/>
        <end position="48"/>
    </location>
</feature>
<evidence type="ECO:0000313" key="2">
    <source>
        <dbReference type="EMBL" id="UQX89974.1"/>
    </source>
</evidence>
<proteinExistence type="predicted"/>
<evidence type="ECO:0000313" key="3">
    <source>
        <dbReference type="Proteomes" id="UP001056336"/>
    </source>
</evidence>
<sequence length="62" mass="6797">MAKALLGYLPTGPDRHLLAENARLKSRVRELEAELAELRASVTSAELLDELHRITVSESALA</sequence>
<name>A0ABY4R2B4_9ACTN</name>
<dbReference type="Proteomes" id="UP001056336">
    <property type="component" value="Chromosome"/>
</dbReference>
<dbReference type="EMBL" id="CP097332">
    <property type="protein sequence ID" value="UQX89974.1"/>
    <property type="molecule type" value="Genomic_DNA"/>
</dbReference>
<dbReference type="RefSeq" id="WP_249773870.1">
    <property type="nucleotide sequence ID" value="NZ_CP097332.1"/>
</dbReference>
<keyword evidence="3" id="KW-1185">Reference proteome</keyword>
<accession>A0ABY4R2B4</accession>